<comment type="caution">
    <text evidence="2">The sequence shown here is derived from an EMBL/GenBank/DDBJ whole genome shotgun (WGS) entry which is preliminary data.</text>
</comment>
<feature type="non-terminal residue" evidence="2">
    <location>
        <position position="39"/>
    </location>
</feature>
<sequence>MTTTLLDDPKAGQMSGDGATRTINDEESKYLTFKVADEE</sequence>
<dbReference type="EMBL" id="BARS01054277">
    <property type="protein sequence ID" value="GAG47278.1"/>
    <property type="molecule type" value="Genomic_DNA"/>
</dbReference>
<accession>X0YF20</accession>
<dbReference type="AlphaFoldDB" id="X0YF20"/>
<evidence type="ECO:0000256" key="1">
    <source>
        <dbReference type="SAM" id="MobiDB-lite"/>
    </source>
</evidence>
<feature type="region of interest" description="Disordered" evidence="1">
    <location>
        <begin position="1"/>
        <end position="23"/>
    </location>
</feature>
<organism evidence="2">
    <name type="scientific">marine sediment metagenome</name>
    <dbReference type="NCBI Taxonomy" id="412755"/>
    <lineage>
        <taxon>unclassified sequences</taxon>
        <taxon>metagenomes</taxon>
        <taxon>ecological metagenomes</taxon>
    </lineage>
</organism>
<gene>
    <name evidence="2" type="ORF">S01H1_80379</name>
</gene>
<reference evidence="2" key="1">
    <citation type="journal article" date="2014" name="Front. Microbiol.">
        <title>High frequency of phylogenetically diverse reductive dehalogenase-homologous genes in deep subseafloor sedimentary metagenomes.</title>
        <authorList>
            <person name="Kawai M."/>
            <person name="Futagami T."/>
            <person name="Toyoda A."/>
            <person name="Takaki Y."/>
            <person name="Nishi S."/>
            <person name="Hori S."/>
            <person name="Arai W."/>
            <person name="Tsubouchi T."/>
            <person name="Morono Y."/>
            <person name="Uchiyama I."/>
            <person name="Ito T."/>
            <person name="Fujiyama A."/>
            <person name="Inagaki F."/>
            <person name="Takami H."/>
        </authorList>
    </citation>
    <scope>NUCLEOTIDE SEQUENCE</scope>
    <source>
        <strain evidence="2">Expedition CK06-06</strain>
    </source>
</reference>
<name>X0YF20_9ZZZZ</name>
<evidence type="ECO:0000313" key="2">
    <source>
        <dbReference type="EMBL" id="GAG47278.1"/>
    </source>
</evidence>
<protein>
    <submittedName>
        <fullName evidence="2">Uncharacterized protein</fullName>
    </submittedName>
</protein>
<proteinExistence type="predicted"/>